<dbReference type="WBParaSite" id="GPLIN_001290300">
    <property type="protein sequence ID" value="GPLIN_001290300"/>
    <property type="gene ID" value="GPLIN_001290300"/>
</dbReference>
<name>A0A183CJ47_GLOPA</name>
<dbReference type="AlphaFoldDB" id="A0A183CJ47"/>
<dbReference type="Proteomes" id="UP000050741">
    <property type="component" value="Unassembled WGS sequence"/>
</dbReference>
<accession>A0A183CJ47</accession>
<evidence type="ECO:0000313" key="2">
    <source>
        <dbReference type="WBParaSite" id="GPLIN_001290300"/>
    </source>
</evidence>
<evidence type="ECO:0000313" key="1">
    <source>
        <dbReference type="Proteomes" id="UP000050741"/>
    </source>
</evidence>
<protein>
    <submittedName>
        <fullName evidence="2">DNA helicase</fullName>
    </submittedName>
</protein>
<organism evidence="1 2">
    <name type="scientific">Globodera pallida</name>
    <name type="common">Potato cyst nematode worm</name>
    <name type="synonym">Heterodera pallida</name>
    <dbReference type="NCBI Taxonomy" id="36090"/>
    <lineage>
        <taxon>Eukaryota</taxon>
        <taxon>Metazoa</taxon>
        <taxon>Ecdysozoa</taxon>
        <taxon>Nematoda</taxon>
        <taxon>Chromadorea</taxon>
        <taxon>Rhabditida</taxon>
        <taxon>Tylenchina</taxon>
        <taxon>Tylenchomorpha</taxon>
        <taxon>Tylenchoidea</taxon>
        <taxon>Heteroderidae</taxon>
        <taxon>Heteroderinae</taxon>
        <taxon>Globodera</taxon>
    </lineage>
</organism>
<reference evidence="1" key="2">
    <citation type="submission" date="2014-05" db="EMBL/GenBank/DDBJ databases">
        <title>The genome and life-stage specific transcriptomes of Globodera pallida elucidate key aspects of plant parasitism by a cyst nematode.</title>
        <authorList>
            <person name="Cotton J.A."/>
            <person name="Lilley C.J."/>
            <person name="Jones L.M."/>
            <person name="Kikuchi T."/>
            <person name="Reid A.J."/>
            <person name="Thorpe P."/>
            <person name="Tsai I.J."/>
            <person name="Beasley H."/>
            <person name="Blok V."/>
            <person name="Cock P.J.A."/>
            <person name="Van den Akker S.E."/>
            <person name="Holroyd N."/>
            <person name="Hunt M."/>
            <person name="Mantelin S."/>
            <person name="Naghra H."/>
            <person name="Pain A."/>
            <person name="Palomares-Rius J.E."/>
            <person name="Zarowiecki M."/>
            <person name="Berriman M."/>
            <person name="Jones J.T."/>
            <person name="Urwin P.E."/>
        </authorList>
    </citation>
    <scope>NUCLEOTIDE SEQUENCE [LARGE SCALE GENOMIC DNA]</scope>
    <source>
        <strain evidence="1">Lindley</strain>
    </source>
</reference>
<reference evidence="1" key="1">
    <citation type="submission" date="2013-12" db="EMBL/GenBank/DDBJ databases">
        <authorList>
            <person name="Aslett M."/>
        </authorList>
    </citation>
    <scope>NUCLEOTIDE SEQUENCE [LARGE SCALE GENOMIC DNA]</scope>
    <source>
        <strain evidence="1">Lindley</strain>
    </source>
</reference>
<proteinExistence type="predicted"/>
<keyword evidence="1" id="KW-1185">Reference proteome</keyword>
<reference evidence="2" key="3">
    <citation type="submission" date="2016-06" db="UniProtKB">
        <authorList>
            <consortium name="WormBaseParasite"/>
        </authorList>
    </citation>
    <scope>IDENTIFICATION</scope>
</reference>
<sequence>MCSQSASRPASHQVLDCRRSAQDLKAAINRIPQESFSPYRGQQISARLLEAKHFLLGVNHMGELVDNFPYTPNLSLTGNIDLIFERAFGILDDYLNTADADAEDLKGLAVFLSLQNHRVNNVWQG</sequence>